<keyword evidence="2" id="KW-1185">Reference proteome</keyword>
<dbReference type="SUPFAM" id="SSF54403">
    <property type="entry name" value="Cystatin/monellin"/>
    <property type="match status" value="1"/>
</dbReference>
<evidence type="ECO:0000313" key="1">
    <source>
        <dbReference type="EMBL" id="ACS86910.1"/>
    </source>
</evidence>
<dbReference type="AlphaFoldDB" id="C6CCR7"/>
<dbReference type="InterPro" id="IPR046350">
    <property type="entry name" value="Cystatin_sf"/>
</dbReference>
<sequence length="97" mass="10662">MATQLAGGWTPFHDLDATDKSLFETVVGRLLGVHYTPLFVATQVVNGTNYSFLTKAVAVYPEAPTKIVKVYVYQPLKGDTHITAFEDVPPQHTTHTS</sequence>
<dbReference type="EMBL" id="CP001654">
    <property type="protein sequence ID" value="ACS86910.1"/>
    <property type="molecule type" value="Genomic_DNA"/>
</dbReference>
<dbReference type="KEGG" id="dda:Dd703_3146"/>
<evidence type="ECO:0008006" key="3">
    <source>
        <dbReference type="Google" id="ProtNLM"/>
    </source>
</evidence>
<reference evidence="1" key="1">
    <citation type="submission" date="2009-06" db="EMBL/GenBank/DDBJ databases">
        <title>Complete sequence of Dickeya dadantii Ech703.</title>
        <authorList>
            <consortium name="US DOE Joint Genome Institute"/>
            <person name="Lucas S."/>
            <person name="Copeland A."/>
            <person name="Lapidus A."/>
            <person name="Glavina del Rio T."/>
            <person name="Dalin E."/>
            <person name="Tice H."/>
            <person name="Bruce D."/>
            <person name="Goodwin L."/>
            <person name="Pitluck S."/>
            <person name="Chertkov O."/>
            <person name="Brettin T."/>
            <person name="Detter J.C."/>
            <person name="Han C."/>
            <person name="Larimer F."/>
            <person name="Land M."/>
            <person name="Hauser L."/>
            <person name="Kyrpides N."/>
            <person name="Mikhailova N."/>
            <person name="Balakrishnan V."/>
            <person name="Glasner J."/>
            <person name="Perna N.T."/>
        </authorList>
    </citation>
    <scope>NUCLEOTIDE SEQUENCE [LARGE SCALE GENOMIC DNA]</scope>
    <source>
        <strain evidence="1">Ech703</strain>
    </source>
</reference>
<evidence type="ECO:0000313" key="2">
    <source>
        <dbReference type="Proteomes" id="UP000002734"/>
    </source>
</evidence>
<organism evidence="1 2">
    <name type="scientific">Musicola paradisiaca (strain Ech703)</name>
    <name type="common">Dickeya paradisiaca</name>
    <name type="synonym">Dickeya dadantii</name>
    <dbReference type="NCBI Taxonomy" id="579405"/>
    <lineage>
        <taxon>Bacteria</taxon>
        <taxon>Pseudomonadati</taxon>
        <taxon>Pseudomonadota</taxon>
        <taxon>Gammaproteobacteria</taxon>
        <taxon>Enterobacterales</taxon>
        <taxon>Pectobacteriaceae</taxon>
        <taxon>Musicola</taxon>
    </lineage>
</organism>
<gene>
    <name evidence="1" type="ordered locus">Dd703_3146</name>
</gene>
<dbReference type="eggNOG" id="ENOG50339XW">
    <property type="taxonomic scope" value="Bacteria"/>
</dbReference>
<proteinExistence type="predicted"/>
<dbReference type="RefSeq" id="WP_015854810.1">
    <property type="nucleotide sequence ID" value="NC_012880.1"/>
</dbReference>
<dbReference type="Gene3D" id="3.10.450.10">
    <property type="match status" value="1"/>
</dbReference>
<protein>
    <recommendedName>
        <fullName evidence="3">Cystatin domain-containing protein</fullName>
    </recommendedName>
</protein>
<name>C6CCR7_MUSP7</name>
<dbReference type="HOGENOM" id="CLU_176177_0_0_6"/>
<accession>C6CCR7</accession>
<dbReference type="Proteomes" id="UP000002734">
    <property type="component" value="Chromosome"/>
</dbReference>